<dbReference type="EMBL" id="LR797357">
    <property type="protein sequence ID" value="CAB4205176.1"/>
    <property type="molecule type" value="Genomic_DNA"/>
</dbReference>
<evidence type="ECO:0000313" key="2">
    <source>
        <dbReference type="EMBL" id="CAB4168521.1"/>
    </source>
</evidence>
<dbReference type="EMBL" id="LR797251">
    <property type="protein sequence ID" value="CAB4196441.1"/>
    <property type="molecule type" value="Genomic_DNA"/>
</dbReference>
<proteinExistence type="predicted"/>
<protein>
    <submittedName>
        <fullName evidence="3">Uncharacterized protein</fullName>
    </submittedName>
</protein>
<dbReference type="EMBL" id="LR796816">
    <property type="protein sequence ID" value="CAB4167792.1"/>
    <property type="molecule type" value="Genomic_DNA"/>
</dbReference>
<reference evidence="3" key="1">
    <citation type="submission" date="2020-05" db="EMBL/GenBank/DDBJ databases">
        <authorList>
            <person name="Chiriac C."/>
            <person name="Salcher M."/>
            <person name="Ghai R."/>
            <person name="Kavagutti S V."/>
        </authorList>
    </citation>
    <scope>NUCLEOTIDE SEQUENCE</scope>
</reference>
<evidence type="ECO:0000313" key="4">
    <source>
        <dbReference type="EMBL" id="CAB4205176.1"/>
    </source>
</evidence>
<dbReference type="EMBL" id="LR796826">
    <property type="protein sequence ID" value="CAB4168521.1"/>
    <property type="molecule type" value="Genomic_DNA"/>
</dbReference>
<organism evidence="3">
    <name type="scientific">uncultured Caudovirales phage</name>
    <dbReference type="NCBI Taxonomy" id="2100421"/>
    <lineage>
        <taxon>Viruses</taxon>
        <taxon>Duplodnaviria</taxon>
        <taxon>Heunggongvirae</taxon>
        <taxon>Uroviricota</taxon>
        <taxon>Caudoviricetes</taxon>
        <taxon>Peduoviridae</taxon>
        <taxon>Maltschvirus</taxon>
        <taxon>Maltschvirus maltsch</taxon>
    </lineage>
</organism>
<sequence>MRFFDEEGRETFIIEPSKGTLGYDILFDNCYMETVQSLTEAFKLYEDTLKLRTKTWSVLRRTA</sequence>
<gene>
    <name evidence="3" type="ORF">UFOVP1292_45</name>
    <name evidence="4" type="ORF">UFOVP1411_36</name>
    <name evidence="1" type="ORF">UFOVP859_50</name>
    <name evidence="2" type="ORF">UFOVP882_48</name>
</gene>
<evidence type="ECO:0000313" key="3">
    <source>
        <dbReference type="EMBL" id="CAB4196441.1"/>
    </source>
</evidence>
<accession>A0A6J5RSB1</accession>
<evidence type="ECO:0000313" key="1">
    <source>
        <dbReference type="EMBL" id="CAB4167792.1"/>
    </source>
</evidence>
<name>A0A6J5RSB1_9CAUD</name>